<sequence length="82" mass="9330">MPFLRDGILSQAARPLFWALTREVTVLVFPGMNSSVQPSVMVTDGADYCGDWLNPREMLVSRADHLPFFRFVFHSLSDFPKP</sequence>
<dbReference type="Proteomes" id="UP000193396">
    <property type="component" value="Unassembled WGS sequence"/>
</dbReference>
<comment type="caution">
    <text evidence="1">The sequence shown here is derived from an EMBL/GenBank/DDBJ whole genome shotgun (WGS) entry which is preliminary data.</text>
</comment>
<proteinExistence type="predicted"/>
<reference evidence="1 2" key="1">
    <citation type="submission" date="2014-03" db="EMBL/GenBank/DDBJ databases">
        <title>The draft genome sequence of Thalassospira alkalitolerans JCM 18968.</title>
        <authorList>
            <person name="Lai Q."/>
            <person name="Shao Z."/>
        </authorList>
    </citation>
    <scope>NUCLEOTIDE SEQUENCE [LARGE SCALE GENOMIC DNA]</scope>
    <source>
        <strain evidence="1 2">JCM 18968</strain>
    </source>
</reference>
<accession>A0A1Y2L9X5</accession>
<evidence type="ECO:0000313" key="2">
    <source>
        <dbReference type="Proteomes" id="UP000193396"/>
    </source>
</evidence>
<evidence type="ECO:0000313" key="1">
    <source>
        <dbReference type="EMBL" id="OSQ47336.1"/>
    </source>
</evidence>
<name>A0A1Y2L9X5_9PROT</name>
<gene>
    <name evidence="1" type="ORF">TALK_12250</name>
</gene>
<protein>
    <submittedName>
        <fullName evidence="1">Uncharacterized protein</fullName>
    </submittedName>
</protein>
<organism evidence="1 2">
    <name type="scientific">Thalassospira alkalitolerans</name>
    <dbReference type="NCBI Taxonomy" id="1293890"/>
    <lineage>
        <taxon>Bacteria</taxon>
        <taxon>Pseudomonadati</taxon>
        <taxon>Pseudomonadota</taxon>
        <taxon>Alphaproteobacteria</taxon>
        <taxon>Rhodospirillales</taxon>
        <taxon>Thalassospiraceae</taxon>
        <taxon>Thalassospira</taxon>
    </lineage>
</organism>
<keyword evidence="2" id="KW-1185">Reference proteome</keyword>
<dbReference type="AlphaFoldDB" id="A0A1Y2L9X5"/>
<dbReference type="EMBL" id="JFKB01000008">
    <property type="protein sequence ID" value="OSQ47336.1"/>
    <property type="molecule type" value="Genomic_DNA"/>
</dbReference>
<dbReference type="STRING" id="1293890.TALK_12250"/>